<dbReference type="EC" id="3.1.-.-" evidence="7"/>
<dbReference type="GO" id="GO:0005524">
    <property type="term" value="F:ATP binding"/>
    <property type="evidence" value="ECO:0007669"/>
    <property type="project" value="UniProtKB-UniRule"/>
</dbReference>
<keyword evidence="4 7" id="KW-0067">ATP-binding</keyword>
<dbReference type="FunFam" id="3.40.50.300:FF:000830">
    <property type="entry name" value="Endonuclease MutS2"/>
    <property type="match status" value="1"/>
</dbReference>
<evidence type="ECO:0000259" key="10">
    <source>
        <dbReference type="PROSITE" id="PS50828"/>
    </source>
</evidence>
<comment type="caution">
    <text evidence="11">The sequence shown here is derived from an EMBL/GenBank/DDBJ whole genome shotgun (WGS) entry which is preliminary data.</text>
</comment>
<organism evidence="11 12">
    <name type="scientific">Treponema saccharophilum DSM 2985</name>
    <dbReference type="NCBI Taxonomy" id="907348"/>
    <lineage>
        <taxon>Bacteria</taxon>
        <taxon>Pseudomonadati</taxon>
        <taxon>Spirochaetota</taxon>
        <taxon>Spirochaetia</taxon>
        <taxon>Spirochaetales</taxon>
        <taxon>Treponemataceae</taxon>
        <taxon>Treponema</taxon>
    </lineage>
</organism>
<dbReference type="Gene3D" id="3.40.50.300">
    <property type="entry name" value="P-loop containing nucleotide triphosphate hydrolases"/>
    <property type="match status" value="1"/>
</dbReference>
<dbReference type="SMART" id="SM00533">
    <property type="entry name" value="MUTSd"/>
    <property type="match status" value="1"/>
</dbReference>
<dbReference type="PATRIC" id="fig|907348.3.peg.486"/>
<dbReference type="EMBL" id="AGRW01000034">
    <property type="protein sequence ID" value="EIC02731.1"/>
    <property type="molecule type" value="Genomic_DNA"/>
</dbReference>
<dbReference type="InterPro" id="IPR005747">
    <property type="entry name" value="MutS2"/>
</dbReference>
<gene>
    <name evidence="7" type="primary">mutS2</name>
    <name evidence="7" type="synonym">rqcU</name>
    <name evidence="11" type="ORF">TresaDRAFT_2226</name>
</gene>
<accession>H7EI52</accession>
<evidence type="ECO:0000256" key="6">
    <source>
        <dbReference type="ARBA" id="ARBA00023125"/>
    </source>
</evidence>
<dbReference type="Proteomes" id="UP000003571">
    <property type="component" value="Unassembled WGS sequence"/>
</dbReference>
<dbReference type="OrthoDB" id="9808166at2"/>
<keyword evidence="7" id="KW-0255">Endonuclease</keyword>
<dbReference type="InterPro" id="IPR027417">
    <property type="entry name" value="P-loop_NTPase"/>
</dbReference>
<evidence type="ECO:0000256" key="9">
    <source>
        <dbReference type="SAM" id="MobiDB-lite"/>
    </source>
</evidence>
<protein>
    <recommendedName>
        <fullName evidence="7">Endonuclease MutS2</fullName>
        <ecNumber evidence="7">3.1.-.-</ecNumber>
    </recommendedName>
    <alternativeName>
        <fullName evidence="7">Ribosome-associated protein quality control-upstream factor</fullName>
        <shortName evidence="7">RQC-upstream factor</shortName>
        <shortName evidence="7">RqcU</shortName>
        <ecNumber evidence="7">3.6.4.-</ecNumber>
    </alternativeName>
</protein>
<dbReference type="HAMAP" id="MF_00092">
    <property type="entry name" value="MutS2"/>
    <property type="match status" value="1"/>
</dbReference>
<dbReference type="PANTHER" id="PTHR48466">
    <property type="entry name" value="OS10G0509000 PROTEIN-RELATED"/>
    <property type="match status" value="1"/>
</dbReference>
<feature type="domain" description="Smr" evidence="10">
    <location>
        <begin position="797"/>
        <end position="870"/>
    </location>
</feature>
<dbReference type="GO" id="GO:0016887">
    <property type="term" value="F:ATP hydrolysis activity"/>
    <property type="evidence" value="ECO:0007669"/>
    <property type="project" value="InterPro"/>
</dbReference>
<keyword evidence="6 7" id="KW-0238">DNA-binding</keyword>
<dbReference type="RefSeq" id="WP_002702509.1">
    <property type="nucleotide sequence ID" value="NZ_AGRW01000034.1"/>
</dbReference>
<dbReference type="PROSITE" id="PS50828">
    <property type="entry name" value="SMR"/>
    <property type="match status" value="1"/>
</dbReference>
<dbReference type="SMART" id="SM00463">
    <property type="entry name" value="SMR"/>
    <property type="match status" value="1"/>
</dbReference>
<dbReference type="GO" id="GO:0019843">
    <property type="term" value="F:rRNA binding"/>
    <property type="evidence" value="ECO:0007669"/>
    <property type="project" value="UniProtKB-UniRule"/>
</dbReference>
<keyword evidence="3 7" id="KW-0378">Hydrolase</keyword>
<dbReference type="SMART" id="SM00534">
    <property type="entry name" value="MUTSac"/>
    <property type="match status" value="1"/>
</dbReference>
<feature type="coiled-coil region" evidence="8">
    <location>
        <begin position="528"/>
        <end position="647"/>
    </location>
</feature>
<dbReference type="SUPFAM" id="SSF160443">
    <property type="entry name" value="SMR domain-like"/>
    <property type="match status" value="1"/>
</dbReference>
<dbReference type="GO" id="GO:0006298">
    <property type="term" value="P:mismatch repair"/>
    <property type="evidence" value="ECO:0007669"/>
    <property type="project" value="InterPro"/>
</dbReference>
<dbReference type="PIRSF" id="PIRSF005814">
    <property type="entry name" value="MutS_YshD"/>
    <property type="match status" value="1"/>
</dbReference>
<evidence type="ECO:0000256" key="1">
    <source>
        <dbReference type="ARBA" id="ARBA00022730"/>
    </source>
</evidence>
<evidence type="ECO:0000256" key="5">
    <source>
        <dbReference type="ARBA" id="ARBA00022884"/>
    </source>
</evidence>
<dbReference type="STRING" id="907348.TresaDRAFT_2226"/>
<keyword evidence="1 7" id="KW-0699">rRNA-binding</keyword>
<dbReference type="InterPro" id="IPR002625">
    <property type="entry name" value="Smr_dom"/>
</dbReference>
<name>H7EI52_9SPIR</name>
<feature type="binding site" evidence="7">
    <location>
        <begin position="337"/>
        <end position="344"/>
    </location>
    <ligand>
        <name>ATP</name>
        <dbReference type="ChEBI" id="CHEBI:30616"/>
    </ligand>
</feature>
<comment type="function">
    <text evidence="7">Endonuclease that is involved in the suppression of homologous recombination and thus may have a key role in the control of bacterial genetic diversity.</text>
</comment>
<evidence type="ECO:0000313" key="11">
    <source>
        <dbReference type="EMBL" id="EIC02731.1"/>
    </source>
</evidence>
<evidence type="ECO:0000256" key="3">
    <source>
        <dbReference type="ARBA" id="ARBA00022801"/>
    </source>
</evidence>
<comment type="function">
    <text evidence="7">Acts as a ribosome collision sensor, splitting the ribosome into its 2 subunits. Detects stalled/collided 70S ribosomes which it binds and splits by an ATP-hydrolysis driven conformational change. Acts upstream of the ribosome quality control system (RQC), a ribosome-associated complex that mediates the extraction of incompletely synthesized nascent chains from stalled ribosomes and their subsequent degradation. Probably generates substrates for RQC.</text>
</comment>
<evidence type="ECO:0000256" key="8">
    <source>
        <dbReference type="SAM" id="Coils"/>
    </source>
</evidence>
<reference evidence="11 12" key="1">
    <citation type="submission" date="2011-09" db="EMBL/GenBank/DDBJ databases">
        <title>The draft genome of Treponema saccharophilum DSM 2985.</title>
        <authorList>
            <consortium name="US DOE Joint Genome Institute (JGI-PGF)"/>
            <person name="Lucas S."/>
            <person name="Copeland A."/>
            <person name="Lapidus A."/>
            <person name="Glavina del Rio T."/>
            <person name="Dalin E."/>
            <person name="Tice H."/>
            <person name="Bruce D."/>
            <person name="Goodwin L."/>
            <person name="Pitluck S."/>
            <person name="Peters L."/>
            <person name="Kyrpides N."/>
            <person name="Mavromatis K."/>
            <person name="Ivanova N."/>
            <person name="Markowitz V."/>
            <person name="Cheng J.-F."/>
            <person name="Hugenholtz P."/>
            <person name="Woyke T."/>
            <person name="Wu D."/>
            <person name="Gronow S."/>
            <person name="Wellnitz S."/>
            <person name="Brambilla E."/>
            <person name="Klenk H.-P."/>
            <person name="Eisen J.A."/>
        </authorList>
    </citation>
    <scope>NUCLEOTIDE SEQUENCE [LARGE SCALE GENOMIC DNA]</scope>
    <source>
        <strain evidence="11 12">DSM 2985</strain>
    </source>
</reference>
<dbReference type="GO" id="GO:0072344">
    <property type="term" value="P:rescue of stalled ribosome"/>
    <property type="evidence" value="ECO:0007669"/>
    <property type="project" value="UniProtKB-UniRule"/>
</dbReference>
<dbReference type="Pfam" id="PF01713">
    <property type="entry name" value="Smr"/>
    <property type="match status" value="1"/>
</dbReference>
<dbReference type="eggNOG" id="COG1193">
    <property type="taxonomic scope" value="Bacteria"/>
</dbReference>
<proteinExistence type="inferred from homology"/>
<comment type="similarity">
    <text evidence="7">Belongs to the DNA mismatch repair MutS family. MutS2 subfamily.</text>
</comment>
<evidence type="ECO:0000256" key="2">
    <source>
        <dbReference type="ARBA" id="ARBA00022741"/>
    </source>
</evidence>
<dbReference type="InterPro" id="IPR007696">
    <property type="entry name" value="DNA_mismatch_repair_MutS_core"/>
</dbReference>
<dbReference type="PANTHER" id="PTHR48466:SF2">
    <property type="entry name" value="OS10G0509000 PROTEIN"/>
    <property type="match status" value="1"/>
</dbReference>
<dbReference type="EC" id="3.6.4.-" evidence="7"/>
<dbReference type="GO" id="GO:0043023">
    <property type="term" value="F:ribosomal large subunit binding"/>
    <property type="evidence" value="ECO:0007669"/>
    <property type="project" value="UniProtKB-UniRule"/>
</dbReference>
<dbReference type="SUPFAM" id="SSF48334">
    <property type="entry name" value="DNA repair protein MutS, domain III"/>
    <property type="match status" value="1"/>
</dbReference>
<dbReference type="GO" id="GO:0004519">
    <property type="term" value="F:endonuclease activity"/>
    <property type="evidence" value="ECO:0007669"/>
    <property type="project" value="UniProtKB-UniRule"/>
</dbReference>
<keyword evidence="7" id="KW-0540">Nuclease</keyword>
<dbReference type="InterPro" id="IPR045076">
    <property type="entry name" value="MutS"/>
</dbReference>
<evidence type="ECO:0000256" key="7">
    <source>
        <dbReference type="HAMAP-Rule" id="MF_00092"/>
    </source>
</evidence>
<dbReference type="SUPFAM" id="SSF52540">
    <property type="entry name" value="P-loop containing nucleoside triphosphate hydrolases"/>
    <property type="match status" value="1"/>
</dbReference>
<evidence type="ECO:0000256" key="4">
    <source>
        <dbReference type="ARBA" id="ARBA00022840"/>
    </source>
</evidence>
<dbReference type="NCBIfam" id="TIGR01069">
    <property type="entry name" value="mutS2"/>
    <property type="match status" value="1"/>
</dbReference>
<dbReference type="PROSITE" id="PS00486">
    <property type="entry name" value="DNA_MISMATCH_REPAIR_2"/>
    <property type="match status" value="1"/>
</dbReference>
<dbReference type="GO" id="GO:0140664">
    <property type="term" value="F:ATP-dependent DNA damage sensor activity"/>
    <property type="evidence" value="ECO:0007669"/>
    <property type="project" value="InterPro"/>
</dbReference>
<dbReference type="AlphaFoldDB" id="H7EI52"/>
<sequence>MHRKTLEDLAFYRIRDEIASKCVSAEGKGLIDRREPFTSARKDKLDGLKKLGMQWQRSLRSKSPAVLPGWGEIAPFMKMLKAEGSVLSLGQMRSLREFADAALHAYGSIKTASKEIAMKELSDMAEKLPYSELSATTAEISRIIDRDGNIKDLPSIREIRNKIASITAEIQSALKRYTSDPAMNTVLESNVPAFRADRQVLAVKSSQRLKVPGIVHEVSGSGQTMYIEPEEVVRKNNELMQEEFHLAEETRRILAELTATLRPHCEQLSWALKLLSEMDTAQAAAKWGAEHGCVFAQDVSEDEAAALVQARHPLLGEKAVPIDITFLKGKSVLIVTGPNTGGKTVTIKTFALLSMMNQSAFPVPAADGTRLPVFDSIFADIGDEQSIDESLSTFSAHMRNIAAAVKHADSRSLVLLDELGSGTDPQEGGAIAMATLDALIEKKSFVLVTTHHGILKNYGYTNESCVNASAEFDAGTLAPTYRLLMGVPGESHALDIARRSGLPADTVKKAKSYITNQQADVSTLIRGLTEKHAEAARIEKELRQAEKETRERIFRIEQKEISLRRHENEIRVRESRDESAFIRETRSRLENLVREIREGEITREKNLKVRAFIDELTEEIESGADEIEAESQRIDEAQAELDRRIEQEQRFDISENGFRIMKQAESKSQASKKTKKRTSNREALATARRTFTDEEAAALAPKKNAGKAEPPKTFEEGSEVLSRSSRMRGTLVRKEKPGVWLVQFGTLRMQAKEKELIPLGAPNITAKADFSVELAGESGENAIFVKEDNAPKFELRLLGMRAEDAIKALQRQLDLCTLKDFKNFSVIHGNGTGVLRQAVHDFLSHYPGVKSFSYAKAEDGGFGKTYVEMM</sequence>
<dbReference type="GO" id="GO:0045910">
    <property type="term" value="P:negative regulation of DNA recombination"/>
    <property type="evidence" value="ECO:0007669"/>
    <property type="project" value="InterPro"/>
</dbReference>
<feature type="region of interest" description="Disordered" evidence="9">
    <location>
        <begin position="664"/>
        <end position="728"/>
    </location>
</feature>
<keyword evidence="2 7" id="KW-0547">Nucleotide-binding</keyword>
<dbReference type="InterPro" id="IPR000432">
    <property type="entry name" value="DNA_mismatch_repair_MutS_C"/>
</dbReference>
<dbReference type="Pfam" id="PF00488">
    <property type="entry name" value="MutS_V"/>
    <property type="match status" value="1"/>
</dbReference>
<keyword evidence="8" id="KW-0175">Coiled coil</keyword>
<evidence type="ECO:0000313" key="12">
    <source>
        <dbReference type="Proteomes" id="UP000003571"/>
    </source>
</evidence>
<dbReference type="GO" id="GO:0030983">
    <property type="term" value="F:mismatched DNA binding"/>
    <property type="evidence" value="ECO:0007669"/>
    <property type="project" value="InterPro"/>
</dbReference>
<dbReference type="Gene3D" id="3.30.1370.110">
    <property type="match status" value="1"/>
</dbReference>
<dbReference type="InterPro" id="IPR036187">
    <property type="entry name" value="DNA_mismatch_repair_MutS_sf"/>
</dbReference>
<keyword evidence="12" id="KW-1185">Reference proteome</keyword>
<comment type="subunit">
    <text evidence="7">Homodimer. Binds to stalled ribosomes, contacting rRNA.</text>
</comment>
<dbReference type="InterPro" id="IPR036063">
    <property type="entry name" value="Smr_dom_sf"/>
</dbReference>
<keyword evidence="5 7" id="KW-0694">RNA-binding</keyword>